<dbReference type="Gramene" id="OB03G16370.1">
    <property type="protein sequence ID" value="OB03G16370.1"/>
    <property type="gene ID" value="OB03G16370"/>
</dbReference>
<dbReference type="OMA" id="PMSAFFT"/>
<dbReference type="Gene3D" id="3.30.559.10">
    <property type="entry name" value="Chloramphenicol acetyltransferase-like domain"/>
    <property type="match status" value="2"/>
</dbReference>
<dbReference type="InterPro" id="IPR050317">
    <property type="entry name" value="Plant_Fungal_Acyltransferase"/>
</dbReference>
<accession>J3LKR1</accession>
<organism evidence="4">
    <name type="scientific">Oryza brachyantha</name>
    <name type="common">malo sina</name>
    <dbReference type="NCBI Taxonomy" id="4533"/>
    <lineage>
        <taxon>Eukaryota</taxon>
        <taxon>Viridiplantae</taxon>
        <taxon>Streptophyta</taxon>
        <taxon>Embryophyta</taxon>
        <taxon>Tracheophyta</taxon>
        <taxon>Spermatophyta</taxon>
        <taxon>Magnoliopsida</taxon>
        <taxon>Liliopsida</taxon>
        <taxon>Poales</taxon>
        <taxon>Poaceae</taxon>
        <taxon>BOP clade</taxon>
        <taxon>Oryzoideae</taxon>
        <taxon>Oryzeae</taxon>
        <taxon>Oryzinae</taxon>
        <taxon>Oryza</taxon>
    </lineage>
</organism>
<keyword evidence="5" id="KW-1185">Reference proteome</keyword>
<dbReference type="InterPro" id="IPR023213">
    <property type="entry name" value="CAT-like_dom_sf"/>
</dbReference>
<reference evidence="4" key="2">
    <citation type="submission" date="2013-04" db="UniProtKB">
        <authorList>
            <consortium name="EnsemblPlants"/>
        </authorList>
    </citation>
    <scope>IDENTIFICATION</scope>
</reference>
<dbReference type="HOGENOM" id="CLU_014546_6_0_1"/>
<proteinExistence type="inferred from homology"/>
<dbReference type="PANTHER" id="PTHR31642:SF331">
    <property type="entry name" value="TRYPTAMINE BENZOYLTRANSFERASE 2"/>
    <property type="match status" value="1"/>
</dbReference>
<dbReference type="AlphaFoldDB" id="J3LKR1"/>
<dbReference type="eggNOG" id="ENOG502QVP8">
    <property type="taxonomic scope" value="Eukaryota"/>
</dbReference>
<reference evidence="4" key="1">
    <citation type="journal article" date="2013" name="Nat. Commun.">
        <title>Whole-genome sequencing of Oryza brachyantha reveals mechanisms underlying Oryza genome evolution.</title>
        <authorList>
            <person name="Chen J."/>
            <person name="Huang Q."/>
            <person name="Gao D."/>
            <person name="Wang J."/>
            <person name="Lang Y."/>
            <person name="Liu T."/>
            <person name="Li B."/>
            <person name="Bai Z."/>
            <person name="Luis Goicoechea J."/>
            <person name="Liang C."/>
            <person name="Chen C."/>
            <person name="Zhang W."/>
            <person name="Sun S."/>
            <person name="Liao Y."/>
            <person name="Zhang X."/>
            <person name="Yang L."/>
            <person name="Song C."/>
            <person name="Wang M."/>
            <person name="Shi J."/>
            <person name="Liu G."/>
            <person name="Liu J."/>
            <person name="Zhou H."/>
            <person name="Zhou W."/>
            <person name="Yu Q."/>
            <person name="An N."/>
            <person name="Chen Y."/>
            <person name="Cai Q."/>
            <person name="Wang B."/>
            <person name="Liu B."/>
            <person name="Min J."/>
            <person name="Huang Y."/>
            <person name="Wu H."/>
            <person name="Li Z."/>
            <person name="Zhang Y."/>
            <person name="Yin Y."/>
            <person name="Song W."/>
            <person name="Jiang J."/>
            <person name="Jackson S.A."/>
            <person name="Wing R.A."/>
            <person name="Wang J."/>
            <person name="Chen M."/>
        </authorList>
    </citation>
    <scope>NUCLEOTIDE SEQUENCE [LARGE SCALE GENOMIC DNA]</scope>
    <source>
        <strain evidence="4">cv. IRGC 101232</strain>
    </source>
</reference>
<dbReference type="Pfam" id="PF02458">
    <property type="entry name" value="Transferase"/>
    <property type="match status" value="1"/>
</dbReference>
<evidence type="ECO:0000313" key="4">
    <source>
        <dbReference type="EnsemblPlants" id="OB03G16370.1"/>
    </source>
</evidence>
<comment type="similarity">
    <text evidence="1">Belongs to the plant acyltransferase family.</text>
</comment>
<dbReference type="GO" id="GO:0050734">
    <property type="term" value="F:hydroxycinnamoyltransferase activity"/>
    <property type="evidence" value="ECO:0007669"/>
    <property type="project" value="UniProtKB-ARBA"/>
</dbReference>
<protein>
    <submittedName>
        <fullName evidence="4">Uncharacterized protein</fullName>
    </submittedName>
</protein>
<sequence length="244" mass="26285">MEITSTAMLRPVYGKPHPLAGAAVQLTVFDRAAFDLYVPSVLAYPAPAPSNEADNVGAALLQIKLIRYRCGGLVVGSICPHHTADGHPMSAFFTAWASAVREGEGFTVPTPFLDRAATAVPRSPPAPAFDHRSIEFFEGGEAAAAGGGRAHAVVPMDKIRDLNVHFTAEFVAELKARAGGRCSTFQCLLAHVWKKVTAARDLSPEEFTQVRVAVNCRGRANPPGPKLWAFPRLQRLEKRVCVNC</sequence>
<evidence type="ECO:0000256" key="2">
    <source>
        <dbReference type="ARBA" id="ARBA00022679"/>
    </source>
</evidence>
<evidence type="ECO:0000313" key="5">
    <source>
        <dbReference type="Proteomes" id="UP000006038"/>
    </source>
</evidence>
<keyword evidence="3" id="KW-0012">Acyltransferase</keyword>
<dbReference type="Proteomes" id="UP000006038">
    <property type="component" value="Chromosome 3"/>
</dbReference>
<name>J3LKR1_ORYBR</name>
<evidence type="ECO:0000256" key="3">
    <source>
        <dbReference type="ARBA" id="ARBA00023315"/>
    </source>
</evidence>
<evidence type="ECO:0000256" key="1">
    <source>
        <dbReference type="ARBA" id="ARBA00009861"/>
    </source>
</evidence>
<keyword evidence="2" id="KW-0808">Transferase</keyword>
<dbReference type="PANTHER" id="PTHR31642">
    <property type="entry name" value="TRICHOTHECENE 3-O-ACETYLTRANSFERASE"/>
    <property type="match status" value="1"/>
</dbReference>
<dbReference type="EnsemblPlants" id="OB03G16370.1">
    <property type="protein sequence ID" value="OB03G16370.1"/>
    <property type="gene ID" value="OB03G16370"/>
</dbReference>